<dbReference type="NCBIfam" id="TIGR04306">
    <property type="entry name" value="salvage_TenA"/>
    <property type="match status" value="1"/>
</dbReference>
<dbReference type="PANTHER" id="PTHR43198:SF2">
    <property type="entry name" value="SI:CH1073-67J19.1-RELATED"/>
    <property type="match status" value="1"/>
</dbReference>
<keyword evidence="9" id="KW-0378">Hydrolase</keyword>
<comment type="catalytic activity">
    <reaction evidence="1 9">
        <text>4-amino-5-aminomethyl-2-methylpyrimidine + H2O = 4-amino-5-hydroxymethyl-2-methylpyrimidine + NH4(+)</text>
        <dbReference type="Rhea" id="RHEA:31799"/>
        <dbReference type="ChEBI" id="CHEBI:15377"/>
        <dbReference type="ChEBI" id="CHEBI:16892"/>
        <dbReference type="ChEBI" id="CHEBI:28938"/>
        <dbReference type="ChEBI" id="CHEBI:63416"/>
        <dbReference type="EC" id="3.5.99.2"/>
    </reaction>
</comment>
<dbReference type="RefSeq" id="WP_407884274.1">
    <property type="nucleotide sequence ID" value="NZ_BQXO01000004.1"/>
</dbReference>
<sequence length="220" mass="24679">MSFSQTAYQANRLLWQSSIQHPFIQQLRDGTLPEATFRYYLIQDHHYLRDFARVHDLTAQAAENKQVKQLLTDLANGLRAGEITTQTTFFKPLAITPADVRQTPMAPTTYAYTSHMYRTLSQAGPAAAIAGLLPCAWLYADIGAALQGVSSPVPVYQAWLDSYQAADYTDAVATQIELTDQVAAATDQAERAQMMAAFARSTYFELNFWQMALDQQQWQP</sequence>
<evidence type="ECO:0000313" key="11">
    <source>
        <dbReference type="EMBL" id="GKT06274.1"/>
    </source>
</evidence>
<comment type="catalytic activity">
    <reaction evidence="8 9">
        <text>thiamine + H2O = 5-(2-hydroxyethyl)-4-methylthiazole + 4-amino-5-hydroxymethyl-2-methylpyrimidine + H(+)</text>
        <dbReference type="Rhea" id="RHEA:17509"/>
        <dbReference type="ChEBI" id="CHEBI:15377"/>
        <dbReference type="ChEBI" id="CHEBI:15378"/>
        <dbReference type="ChEBI" id="CHEBI:16892"/>
        <dbReference type="ChEBI" id="CHEBI:17957"/>
        <dbReference type="ChEBI" id="CHEBI:18385"/>
        <dbReference type="EC" id="3.5.99.2"/>
    </reaction>
</comment>
<protein>
    <recommendedName>
        <fullName evidence="6 9">Aminopyrimidine aminohydrolase</fullName>
        <ecNumber evidence="5 9">3.5.99.2</ecNumber>
    </recommendedName>
</protein>
<dbReference type="EMBL" id="BQXO01000004">
    <property type="protein sequence ID" value="GKT06274.1"/>
    <property type="molecule type" value="Genomic_DNA"/>
</dbReference>
<dbReference type="PANTHER" id="PTHR43198">
    <property type="entry name" value="BIFUNCTIONAL TH2 PROTEIN"/>
    <property type="match status" value="1"/>
</dbReference>
<feature type="domain" description="Thiaminase-2/PQQC" evidence="10">
    <location>
        <begin position="10"/>
        <end position="214"/>
    </location>
</feature>
<evidence type="ECO:0000256" key="1">
    <source>
        <dbReference type="ARBA" id="ARBA00001881"/>
    </source>
</evidence>
<keyword evidence="12" id="KW-1185">Reference proteome</keyword>
<comment type="caution">
    <text evidence="11">The sequence shown here is derived from an EMBL/GenBank/DDBJ whole genome shotgun (WGS) entry which is preliminary data.</text>
</comment>
<dbReference type="Pfam" id="PF03070">
    <property type="entry name" value="TENA_THI-4"/>
    <property type="match status" value="1"/>
</dbReference>
<dbReference type="InterPro" id="IPR016084">
    <property type="entry name" value="Haem_Oase-like_multi-hlx"/>
</dbReference>
<evidence type="ECO:0000256" key="3">
    <source>
        <dbReference type="ARBA" id="ARBA00010264"/>
    </source>
</evidence>
<comment type="similarity">
    <text evidence="3 9">Belongs to the TenA family.</text>
</comment>
<comment type="function">
    <text evidence="9">Catalyzes an amino-pyrimidine hydrolysis reaction at the C5' of the pyrimidine moiety of thiamine compounds, a reaction that is part of a thiamine salvage pathway.</text>
</comment>
<evidence type="ECO:0000256" key="6">
    <source>
        <dbReference type="ARBA" id="ARBA00013647"/>
    </source>
</evidence>
<evidence type="ECO:0000256" key="7">
    <source>
        <dbReference type="ARBA" id="ARBA00022977"/>
    </source>
</evidence>
<dbReference type="InterPro" id="IPR027574">
    <property type="entry name" value="Thiaminase_II"/>
</dbReference>
<evidence type="ECO:0000259" key="10">
    <source>
        <dbReference type="Pfam" id="PF03070"/>
    </source>
</evidence>
<evidence type="ECO:0000256" key="4">
    <source>
        <dbReference type="ARBA" id="ARBA00011881"/>
    </source>
</evidence>
<gene>
    <name evidence="11" type="ORF">JCM31185_15610</name>
</gene>
<evidence type="ECO:0000256" key="9">
    <source>
        <dbReference type="RuleBase" id="RU363093"/>
    </source>
</evidence>
<comment type="pathway">
    <text evidence="2 9">Cofactor biosynthesis; thiamine diphosphate biosynthesis.</text>
</comment>
<evidence type="ECO:0000256" key="8">
    <source>
        <dbReference type="ARBA" id="ARBA00048337"/>
    </source>
</evidence>
<dbReference type="Proteomes" id="UP001628078">
    <property type="component" value="Unassembled WGS sequence"/>
</dbReference>
<dbReference type="EC" id="3.5.99.2" evidence="5 9"/>
<dbReference type="CDD" id="cd19364">
    <property type="entry name" value="TenA_C_BsTenA-like"/>
    <property type="match status" value="1"/>
</dbReference>
<dbReference type="SUPFAM" id="SSF48613">
    <property type="entry name" value="Heme oxygenase-like"/>
    <property type="match status" value="1"/>
</dbReference>
<dbReference type="InterPro" id="IPR050967">
    <property type="entry name" value="Thiamine_Salvage_TenA"/>
</dbReference>
<evidence type="ECO:0000256" key="2">
    <source>
        <dbReference type="ARBA" id="ARBA00004948"/>
    </source>
</evidence>
<dbReference type="InterPro" id="IPR004305">
    <property type="entry name" value="Thiaminase-2/PQQC"/>
</dbReference>
<name>A0ABQ5JRL2_9LACO</name>
<keyword evidence="7 9" id="KW-0784">Thiamine biosynthesis</keyword>
<dbReference type="Gene3D" id="1.20.910.10">
    <property type="entry name" value="Heme oxygenase-like"/>
    <property type="match status" value="1"/>
</dbReference>
<evidence type="ECO:0000256" key="5">
    <source>
        <dbReference type="ARBA" id="ARBA00012684"/>
    </source>
</evidence>
<organism evidence="11 12">
    <name type="scientific">Furfurilactobacillus curtus</name>
    <dbReference type="NCBI Taxonomy" id="1746200"/>
    <lineage>
        <taxon>Bacteria</taxon>
        <taxon>Bacillati</taxon>
        <taxon>Bacillota</taxon>
        <taxon>Bacilli</taxon>
        <taxon>Lactobacillales</taxon>
        <taxon>Lactobacillaceae</taxon>
        <taxon>Furfurilactobacillus</taxon>
    </lineage>
</organism>
<reference evidence="11 12" key="1">
    <citation type="submission" date="2022-03" db="EMBL/GenBank/DDBJ databases">
        <title>Draft genome sequence of Furfurilactobacillus curtus JCM 31185.</title>
        <authorList>
            <person name="Suzuki S."/>
            <person name="Endo A."/>
            <person name="Kajikawa A."/>
        </authorList>
    </citation>
    <scope>NUCLEOTIDE SEQUENCE [LARGE SCALE GENOMIC DNA]</scope>
    <source>
        <strain evidence="11 12">JCM 31185</strain>
    </source>
</reference>
<comment type="subunit">
    <text evidence="4">Homotetramer.</text>
</comment>
<proteinExistence type="inferred from homology"/>
<accession>A0ABQ5JRL2</accession>
<evidence type="ECO:0000313" key="12">
    <source>
        <dbReference type="Proteomes" id="UP001628078"/>
    </source>
</evidence>